<evidence type="ECO:0000313" key="1">
    <source>
        <dbReference type="EMBL" id="KAJ7975195.1"/>
    </source>
</evidence>
<comment type="caution">
    <text evidence="1">The sequence shown here is derived from an EMBL/GenBank/DDBJ whole genome shotgun (WGS) entry which is preliminary data.</text>
</comment>
<dbReference type="KEGG" id="qsa:O6P43_005155"/>
<accession>A0AAD7Q5G8</accession>
<organism evidence="1 2">
    <name type="scientific">Quillaja saponaria</name>
    <name type="common">Soap bark tree</name>
    <dbReference type="NCBI Taxonomy" id="32244"/>
    <lineage>
        <taxon>Eukaryota</taxon>
        <taxon>Viridiplantae</taxon>
        <taxon>Streptophyta</taxon>
        <taxon>Embryophyta</taxon>
        <taxon>Tracheophyta</taxon>
        <taxon>Spermatophyta</taxon>
        <taxon>Magnoliopsida</taxon>
        <taxon>eudicotyledons</taxon>
        <taxon>Gunneridae</taxon>
        <taxon>Pentapetalae</taxon>
        <taxon>rosids</taxon>
        <taxon>fabids</taxon>
        <taxon>Fabales</taxon>
        <taxon>Quillajaceae</taxon>
        <taxon>Quillaja</taxon>
    </lineage>
</organism>
<dbReference type="AlphaFoldDB" id="A0AAD7Q5G8"/>
<dbReference type="PANTHER" id="PTHR28080">
    <property type="entry name" value="PEROXISOMAL BIOGENESIS FACTOR 3"/>
    <property type="match status" value="1"/>
</dbReference>
<dbReference type="EMBL" id="JARAOO010000003">
    <property type="protein sequence ID" value="KAJ7975195.1"/>
    <property type="molecule type" value="Genomic_DNA"/>
</dbReference>
<dbReference type="InterPro" id="IPR006966">
    <property type="entry name" value="Peroxin-3"/>
</dbReference>
<keyword evidence="2" id="KW-1185">Reference proteome</keyword>
<reference evidence="1" key="1">
    <citation type="journal article" date="2023" name="Science">
        <title>Elucidation of the pathway for biosynthesis of saponin adjuvants from the soapbark tree.</title>
        <authorList>
            <person name="Reed J."/>
            <person name="Orme A."/>
            <person name="El-Demerdash A."/>
            <person name="Owen C."/>
            <person name="Martin L.B.B."/>
            <person name="Misra R.C."/>
            <person name="Kikuchi S."/>
            <person name="Rejzek M."/>
            <person name="Martin A.C."/>
            <person name="Harkess A."/>
            <person name="Leebens-Mack J."/>
            <person name="Louveau T."/>
            <person name="Stephenson M.J."/>
            <person name="Osbourn A."/>
        </authorList>
    </citation>
    <scope>NUCLEOTIDE SEQUENCE</scope>
    <source>
        <strain evidence="1">S10</strain>
    </source>
</reference>
<protein>
    <submittedName>
        <fullName evidence="1">Peroxisome biogenesis protein 3-2</fullName>
    </submittedName>
</protein>
<evidence type="ECO:0000313" key="2">
    <source>
        <dbReference type="Proteomes" id="UP001163823"/>
    </source>
</evidence>
<dbReference type="GO" id="GO:0045046">
    <property type="term" value="P:protein import into peroxisome membrane"/>
    <property type="evidence" value="ECO:0007669"/>
    <property type="project" value="TreeGrafter"/>
</dbReference>
<dbReference type="Pfam" id="PF04882">
    <property type="entry name" value="Peroxin-3"/>
    <property type="match status" value="1"/>
</dbReference>
<proteinExistence type="predicted"/>
<name>A0AAD7Q5G8_QUISA</name>
<dbReference type="GO" id="GO:0030674">
    <property type="term" value="F:protein-macromolecule adaptor activity"/>
    <property type="evidence" value="ECO:0007669"/>
    <property type="project" value="TreeGrafter"/>
</dbReference>
<gene>
    <name evidence="1" type="ORF">O6P43_005155</name>
</gene>
<dbReference type="PANTHER" id="PTHR28080:SF1">
    <property type="entry name" value="PEROXISOMAL BIOGENESIS FACTOR 3"/>
    <property type="match status" value="1"/>
</dbReference>
<dbReference type="Proteomes" id="UP001163823">
    <property type="component" value="Chromosome 3"/>
</dbReference>
<sequence length="369" mass="42230">MLSIRDFWRRHRRKLFVTVGVIGSGYLLYKLYEFTYKLESLEKELASQRENDELLKAQMQAHFENIQKISDSITLPHAMHDLSSRIAEQLDLSQLLERLIKGKGQLNTFTSTEKLELWDRLKILSFTRMAFSVWAMTVLNLYIRVQVNILGRYLYIDTARSLGSTHLLEGADVLDREAQQKFLGSIDYFFNCGVPNLISDMEASTKEVLKGKQLRDYFNTTVLQNTIIHILDTFMSMRSPYHWVNYMMPENTKSWQKPSSSDGTVLSDFTKFDQLMVETQAVLASAEFGNVVEISLKTVVDTLVEDMGAQYGGGILASGVPLAKVLPQVAHMCPFLLEEPSKNQFIQVIKNIPEVELFFTLLYSNMTTS</sequence>
<dbReference type="GO" id="GO:0005778">
    <property type="term" value="C:peroxisomal membrane"/>
    <property type="evidence" value="ECO:0007669"/>
    <property type="project" value="InterPro"/>
</dbReference>